<dbReference type="Proteomes" id="UP001556367">
    <property type="component" value="Unassembled WGS sequence"/>
</dbReference>
<gene>
    <name evidence="2" type="ORF">HGRIS_010265</name>
</gene>
<proteinExistence type="predicted"/>
<accession>A0ABR3J451</accession>
<organism evidence="2 3">
    <name type="scientific">Hohenbuehelia grisea</name>
    <dbReference type="NCBI Taxonomy" id="104357"/>
    <lineage>
        <taxon>Eukaryota</taxon>
        <taxon>Fungi</taxon>
        <taxon>Dikarya</taxon>
        <taxon>Basidiomycota</taxon>
        <taxon>Agaricomycotina</taxon>
        <taxon>Agaricomycetes</taxon>
        <taxon>Agaricomycetidae</taxon>
        <taxon>Agaricales</taxon>
        <taxon>Pleurotineae</taxon>
        <taxon>Pleurotaceae</taxon>
        <taxon>Hohenbuehelia</taxon>
    </lineage>
</organism>
<keyword evidence="3" id="KW-1185">Reference proteome</keyword>
<dbReference type="Pfam" id="PF00248">
    <property type="entry name" value="Aldo_ket_red"/>
    <property type="match status" value="1"/>
</dbReference>
<protein>
    <recommendedName>
        <fullName evidence="1">NADP-dependent oxidoreductase domain-containing protein</fullName>
    </recommendedName>
</protein>
<reference evidence="3" key="1">
    <citation type="submission" date="2024-06" db="EMBL/GenBank/DDBJ databases">
        <title>Multi-omics analyses provide insights into the biosynthesis of the anticancer antibiotic pleurotin in Hohenbuehelia grisea.</title>
        <authorList>
            <person name="Weaver J.A."/>
            <person name="Alberti F."/>
        </authorList>
    </citation>
    <scope>NUCLEOTIDE SEQUENCE [LARGE SCALE GENOMIC DNA]</scope>
    <source>
        <strain evidence="3">T-177</strain>
    </source>
</reference>
<comment type="caution">
    <text evidence="2">The sequence shown here is derived from an EMBL/GenBank/DDBJ whole genome shotgun (WGS) entry which is preliminary data.</text>
</comment>
<evidence type="ECO:0000313" key="3">
    <source>
        <dbReference type="Proteomes" id="UP001556367"/>
    </source>
</evidence>
<evidence type="ECO:0000259" key="1">
    <source>
        <dbReference type="Pfam" id="PF00248"/>
    </source>
</evidence>
<dbReference type="SUPFAM" id="SSF51430">
    <property type="entry name" value="NAD(P)-linked oxidoreductase"/>
    <property type="match status" value="1"/>
</dbReference>
<dbReference type="EMBL" id="JASNQZ010000012">
    <property type="protein sequence ID" value="KAL0950286.1"/>
    <property type="molecule type" value="Genomic_DNA"/>
</dbReference>
<dbReference type="InterPro" id="IPR036812">
    <property type="entry name" value="NAD(P)_OxRdtase_dom_sf"/>
</dbReference>
<name>A0ABR3J451_9AGAR</name>
<sequence>MDGHLARPIGSTSVRYKAIAGSPFEKKRRPSDEEIIKRVQELAQKHDVTMSQIALAWSATKVSAPIVGVNSPARVESAVFAPDVLGTDDIAYLEEL</sequence>
<dbReference type="Gene3D" id="3.20.20.100">
    <property type="entry name" value="NADP-dependent oxidoreductase domain"/>
    <property type="match status" value="1"/>
</dbReference>
<evidence type="ECO:0000313" key="2">
    <source>
        <dbReference type="EMBL" id="KAL0950286.1"/>
    </source>
</evidence>
<dbReference type="InterPro" id="IPR023210">
    <property type="entry name" value="NADP_OxRdtase_dom"/>
</dbReference>
<feature type="domain" description="NADP-dependent oxidoreductase" evidence="1">
    <location>
        <begin position="7"/>
        <end position="95"/>
    </location>
</feature>